<dbReference type="OrthoDB" id="413313at2759"/>
<name>A0A8J2JNM7_9HEXA</name>
<feature type="non-terminal residue" evidence="1">
    <location>
        <position position="1"/>
    </location>
</feature>
<keyword evidence="2" id="KW-1185">Reference proteome</keyword>
<dbReference type="GO" id="GO:0005615">
    <property type="term" value="C:extracellular space"/>
    <property type="evidence" value="ECO:0007669"/>
    <property type="project" value="TreeGrafter"/>
</dbReference>
<evidence type="ECO:0000313" key="2">
    <source>
        <dbReference type="Proteomes" id="UP000708208"/>
    </source>
</evidence>
<dbReference type="Pfam" id="PF02995">
    <property type="entry name" value="DUF229"/>
    <property type="match status" value="1"/>
</dbReference>
<dbReference type="InterPro" id="IPR004245">
    <property type="entry name" value="DUF229"/>
</dbReference>
<organism evidence="1 2">
    <name type="scientific">Allacma fusca</name>
    <dbReference type="NCBI Taxonomy" id="39272"/>
    <lineage>
        <taxon>Eukaryota</taxon>
        <taxon>Metazoa</taxon>
        <taxon>Ecdysozoa</taxon>
        <taxon>Arthropoda</taxon>
        <taxon>Hexapoda</taxon>
        <taxon>Collembola</taxon>
        <taxon>Symphypleona</taxon>
        <taxon>Sminthuridae</taxon>
        <taxon>Allacma</taxon>
    </lineage>
</organism>
<accession>A0A8J2JNM7</accession>
<dbReference type="Proteomes" id="UP000708208">
    <property type="component" value="Unassembled WGS sequence"/>
</dbReference>
<protein>
    <submittedName>
        <fullName evidence="1">Uncharacterized protein</fullName>
    </submittedName>
</protein>
<sequence length="357" mass="40837">INQPTDYYYNPLTLHLEKFLGHTRVNQMTLCYGPRLGGDVLLDYLEKLAHTMNQTNENYFQFVWATSTFHGNLCQGAIGDESVLKTLQWFEAQGHLEQTVFALMSDHGMRWGDVRSTLQGRLEENMPFLYLLIPGRFQEQFPLAAKNLIENQNKLTTHFDLHETLQDLSDLGRIFQRNVLRGSLFDKDLPRGISLFSPIPARRTCKDAGISEQWCVCDYIKPIQVENNTLVWDGASNVLKHINAMFTQYQNCSTLSLQRVLNAQVILPGLDKPENEDEGIWEITSSDDPKLTKTEITLTIAFSVHPSNGTFEATITRRTHGNWTITDEISRTNLYGDQSACVDAYQLKKFCYCELPK</sequence>
<reference evidence="1" key="1">
    <citation type="submission" date="2021-06" db="EMBL/GenBank/DDBJ databases">
        <authorList>
            <person name="Hodson N. C."/>
            <person name="Mongue J. A."/>
            <person name="Jaron S. K."/>
        </authorList>
    </citation>
    <scope>NUCLEOTIDE SEQUENCE</scope>
</reference>
<proteinExistence type="predicted"/>
<comment type="caution">
    <text evidence="1">The sequence shown here is derived from an EMBL/GenBank/DDBJ whole genome shotgun (WGS) entry which is preliminary data.</text>
</comment>
<dbReference type="PANTHER" id="PTHR10974:SF1">
    <property type="entry name" value="FI08016P-RELATED"/>
    <property type="match status" value="1"/>
</dbReference>
<dbReference type="EMBL" id="CAJVCH010095771">
    <property type="protein sequence ID" value="CAG7723119.1"/>
    <property type="molecule type" value="Genomic_DNA"/>
</dbReference>
<gene>
    <name evidence="1" type="ORF">AFUS01_LOCUS12223</name>
</gene>
<evidence type="ECO:0000313" key="1">
    <source>
        <dbReference type="EMBL" id="CAG7723119.1"/>
    </source>
</evidence>
<dbReference type="PANTHER" id="PTHR10974">
    <property type="entry name" value="FI08016P-RELATED"/>
    <property type="match status" value="1"/>
</dbReference>
<dbReference type="AlphaFoldDB" id="A0A8J2JNM7"/>